<dbReference type="RefSeq" id="WP_003443028.1">
    <property type="nucleotide sequence ID" value="NZ_APLF01000016.1"/>
</dbReference>
<keyword evidence="1" id="KW-0812">Transmembrane</keyword>
<accession>N1WT08</accession>
<dbReference type="EMBL" id="APLF01000016">
    <property type="protein sequence ID" value="EMY80279.1"/>
    <property type="molecule type" value="Genomic_DNA"/>
</dbReference>
<feature type="transmembrane region" description="Helical" evidence="1">
    <location>
        <begin position="12"/>
        <end position="30"/>
    </location>
</feature>
<evidence type="ECO:0000313" key="2">
    <source>
        <dbReference type="EMBL" id="EMY80279.1"/>
    </source>
</evidence>
<keyword evidence="1" id="KW-1133">Transmembrane helix</keyword>
<sequence length="129" mass="14896">MEIKYSKKRLNQNLYFGILWLVLGSAAAVFTEAANIFNYGYLSLGILYIATYLFEKHKKYLTITDAIISKNNVFPKTIHLSEIKRIKKIGADYIVEAETTKLKIDTDWIDENSLSELKTFLDHLSLKKD</sequence>
<evidence type="ECO:0000256" key="1">
    <source>
        <dbReference type="SAM" id="Phobius"/>
    </source>
</evidence>
<keyword evidence="1" id="KW-0472">Membrane</keyword>
<protein>
    <submittedName>
        <fullName evidence="2">Uncharacterized protein</fullName>
    </submittedName>
</protein>
<name>N1WT08_9FLAO</name>
<evidence type="ECO:0000313" key="3">
    <source>
        <dbReference type="Proteomes" id="UP000012317"/>
    </source>
</evidence>
<proteinExistence type="predicted"/>
<dbReference type="eggNOG" id="ENOG5033DT3">
    <property type="taxonomic scope" value="Bacteria"/>
</dbReference>
<dbReference type="Proteomes" id="UP000012317">
    <property type="component" value="Unassembled WGS sequence"/>
</dbReference>
<feature type="transmembrane region" description="Helical" evidence="1">
    <location>
        <begin position="36"/>
        <end position="54"/>
    </location>
</feature>
<comment type="caution">
    <text evidence="2">The sequence shown here is derived from an EMBL/GenBank/DDBJ whole genome shotgun (WGS) entry which is preliminary data.</text>
</comment>
<gene>
    <name evidence="2" type="ORF">pgond44_12657</name>
</gene>
<organism evidence="2 3">
    <name type="scientific">Psychroflexus gondwanensis ACAM 44</name>
    <dbReference type="NCBI Taxonomy" id="1189619"/>
    <lineage>
        <taxon>Bacteria</taxon>
        <taxon>Pseudomonadati</taxon>
        <taxon>Bacteroidota</taxon>
        <taxon>Flavobacteriia</taxon>
        <taxon>Flavobacteriales</taxon>
        <taxon>Flavobacteriaceae</taxon>
        <taxon>Psychroflexus</taxon>
    </lineage>
</organism>
<reference evidence="2 3" key="1">
    <citation type="journal article" date="2014" name="Genome Biol. Evol.">
        <title>Extensive gene acquisition in the extremely psychrophilic bacterial species Psychroflexus torquis and the link to sea-ice ecosystem specialism.</title>
        <authorList>
            <person name="Feng S."/>
            <person name="Powell S.M."/>
            <person name="Wilson R."/>
            <person name="Bowman J.P."/>
        </authorList>
    </citation>
    <scope>NUCLEOTIDE SEQUENCE [LARGE SCALE GENOMIC DNA]</scope>
    <source>
        <strain evidence="2 3">ACAM 44</strain>
    </source>
</reference>
<dbReference type="STRING" id="1189619.pgond44_12657"/>
<keyword evidence="3" id="KW-1185">Reference proteome</keyword>
<dbReference type="AlphaFoldDB" id="N1WT08"/>